<evidence type="ECO:0000256" key="4">
    <source>
        <dbReference type="ARBA" id="ARBA00022723"/>
    </source>
</evidence>
<dbReference type="Gene3D" id="3.40.440.10">
    <property type="entry name" value="Adenylosuccinate Synthetase, subunit A, domain 1"/>
    <property type="match status" value="1"/>
</dbReference>
<organism evidence="9 10">
    <name type="scientific">Candidatus Segetimicrobium genomatis</name>
    <dbReference type="NCBI Taxonomy" id="2569760"/>
    <lineage>
        <taxon>Bacteria</taxon>
        <taxon>Bacillati</taxon>
        <taxon>Candidatus Sysuimicrobiota</taxon>
        <taxon>Candidatus Sysuimicrobiia</taxon>
        <taxon>Candidatus Sysuimicrobiales</taxon>
        <taxon>Candidatus Segetimicrobiaceae</taxon>
        <taxon>Candidatus Segetimicrobium</taxon>
    </lineage>
</organism>
<dbReference type="InterPro" id="IPR042111">
    <property type="entry name" value="Adenylosuccinate_synth_dom3"/>
</dbReference>
<sequence>VNPEVLLAEIAEVERVGMPTVGRLWVSDRAHLIFAHHILTDELEERARGGSPHGTTKQGIWPVYSDKVGRIGIRAGDLFQDQHLAEQLRFLADRKSAVMRGVYRHEPVEVKTLEDACRRWAGPLAPYVADTHPLVQEALRADRAVLLEGQLGVMRDLDWGLYPFVTSSTTLPGGASAGAGIPPYKITRVLGVAKAYTTAVGSGPMPTELVDATGDRMRSIGQEFGATTRRPRRCGWFDGVAARFAAEVAGFTHLAVMKMDVFDTFETIRLAVAYRLDGRTLQTVPHTAAMARVEPVYEEFPGWRCPTTGARHLTDLPVEARAFLRRIEEIVGAPLALVGVGPERADMIYCQEGWA</sequence>
<dbReference type="PANTHER" id="PTHR11846">
    <property type="entry name" value="ADENYLOSUCCINATE SYNTHETASE"/>
    <property type="match status" value="1"/>
</dbReference>
<dbReference type="GO" id="GO:0046872">
    <property type="term" value="F:metal ion binding"/>
    <property type="evidence" value="ECO:0007669"/>
    <property type="project" value="UniProtKB-KW"/>
</dbReference>
<dbReference type="InterPro" id="IPR042110">
    <property type="entry name" value="Adenylosuccinate_synth_dom2"/>
</dbReference>
<evidence type="ECO:0000313" key="10">
    <source>
        <dbReference type="Proteomes" id="UP000318093"/>
    </source>
</evidence>
<evidence type="ECO:0000313" key="9">
    <source>
        <dbReference type="EMBL" id="TMI85480.1"/>
    </source>
</evidence>
<dbReference type="Pfam" id="PF00709">
    <property type="entry name" value="Adenylsucc_synt"/>
    <property type="match status" value="1"/>
</dbReference>
<dbReference type="GO" id="GO:0005525">
    <property type="term" value="F:GTP binding"/>
    <property type="evidence" value="ECO:0007669"/>
    <property type="project" value="UniProtKB-KW"/>
</dbReference>
<keyword evidence="4" id="KW-0479">Metal-binding</keyword>
<dbReference type="AlphaFoldDB" id="A0A537JPR3"/>
<dbReference type="Proteomes" id="UP000318093">
    <property type="component" value="Unassembled WGS sequence"/>
</dbReference>
<keyword evidence="7" id="KW-0460">Magnesium</keyword>
<reference evidence="9 10" key="1">
    <citation type="journal article" date="2019" name="Nat. Microbiol.">
        <title>Mediterranean grassland soil C-N compound turnover is dependent on rainfall and depth, and is mediated by genomically divergent microorganisms.</title>
        <authorList>
            <person name="Diamond S."/>
            <person name="Andeer P.F."/>
            <person name="Li Z."/>
            <person name="Crits-Christoph A."/>
            <person name="Burstein D."/>
            <person name="Anantharaman K."/>
            <person name="Lane K.R."/>
            <person name="Thomas B.C."/>
            <person name="Pan C."/>
            <person name="Northen T.R."/>
            <person name="Banfield J.F."/>
        </authorList>
    </citation>
    <scope>NUCLEOTIDE SEQUENCE [LARGE SCALE GENOMIC DNA]</scope>
    <source>
        <strain evidence="9">NP_6</strain>
    </source>
</reference>
<dbReference type="GO" id="GO:0044208">
    <property type="term" value="P:'de novo' AMP biosynthetic process"/>
    <property type="evidence" value="ECO:0007669"/>
    <property type="project" value="TreeGrafter"/>
</dbReference>
<dbReference type="SUPFAM" id="SSF52540">
    <property type="entry name" value="P-loop containing nucleoside triphosphate hydrolases"/>
    <property type="match status" value="1"/>
</dbReference>
<dbReference type="Gene3D" id="3.90.170.10">
    <property type="entry name" value="Adenylosuccinate Synthetase, subunit A, domain 3"/>
    <property type="match status" value="1"/>
</dbReference>
<keyword evidence="5" id="KW-0547">Nucleotide-binding</keyword>
<comment type="cofactor">
    <cofactor evidence="1">
        <name>Mg(2+)</name>
        <dbReference type="ChEBI" id="CHEBI:18420"/>
    </cofactor>
</comment>
<dbReference type="HAMAP" id="MF_00011">
    <property type="entry name" value="Adenylosucc_synth"/>
    <property type="match status" value="1"/>
</dbReference>
<dbReference type="Gene3D" id="1.10.300.10">
    <property type="entry name" value="Adenylosuccinate Synthetase, subunit A, domain 2"/>
    <property type="match status" value="1"/>
</dbReference>
<dbReference type="InterPro" id="IPR042109">
    <property type="entry name" value="Adenylosuccinate_synth_dom1"/>
</dbReference>
<dbReference type="GO" id="GO:0004019">
    <property type="term" value="F:adenylosuccinate synthase activity"/>
    <property type="evidence" value="ECO:0007669"/>
    <property type="project" value="InterPro"/>
</dbReference>
<evidence type="ECO:0000256" key="8">
    <source>
        <dbReference type="ARBA" id="ARBA00023134"/>
    </source>
</evidence>
<feature type="non-terminal residue" evidence="9">
    <location>
        <position position="1"/>
    </location>
</feature>
<dbReference type="FunFam" id="3.90.170.10:FF:000001">
    <property type="entry name" value="Adenylosuccinate synthetase"/>
    <property type="match status" value="1"/>
</dbReference>
<evidence type="ECO:0000256" key="1">
    <source>
        <dbReference type="ARBA" id="ARBA00001946"/>
    </source>
</evidence>
<evidence type="ECO:0000256" key="3">
    <source>
        <dbReference type="ARBA" id="ARBA00022598"/>
    </source>
</evidence>
<dbReference type="PANTHER" id="PTHR11846:SF0">
    <property type="entry name" value="ADENYLOSUCCINATE SYNTHETASE"/>
    <property type="match status" value="1"/>
</dbReference>
<dbReference type="GO" id="GO:0046040">
    <property type="term" value="P:IMP metabolic process"/>
    <property type="evidence" value="ECO:0007669"/>
    <property type="project" value="TreeGrafter"/>
</dbReference>
<evidence type="ECO:0000256" key="2">
    <source>
        <dbReference type="ARBA" id="ARBA00011738"/>
    </source>
</evidence>
<comment type="caution">
    <text evidence="9">The sequence shown here is derived from an EMBL/GenBank/DDBJ whole genome shotgun (WGS) entry which is preliminary data.</text>
</comment>
<dbReference type="GO" id="GO:0005737">
    <property type="term" value="C:cytoplasm"/>
    <property type="evidence" value="ECO:0007669"/>
    <property type="project" value="TreeGrafter"/>
</dbReference>
<keyword evidence="6" id="KW-0658">Purine biosynthesis</keyword>
<dbReference type="SMART" id="SM00788">
    <property type="entry name" value="Adenylsucc_synt"/>
    <property type="match status" value="1"/>
</dbReference>
<dbReference type="EMBL" id="VBAN01000007">
    <property type="protein sequence ID" value="TMI85480.1"/>
    <property type="molecule type" value="Genomic_DNA"/>
</dbReference>
<protein>
    <submittedName>
        <fullName evidence="9">Adenylosuccinate synthetase</fullName>
    </submittedName>
</protein>
<dbReference type="InterPro" id="IPR027417">
    <property type="entry name" value="P-loop_NTPase"/>
</dbReference>
<keyword evidence="8" id="KW-0342">GTP-binding</keyword>
<dbReference type="InterPro" id="IPR001114">
    <property type="entry name" value="Adenylosuccinate_synthetase"/>
</dbReference>
<evidence type="ECO:0000256" key="5">
    <source>
        <dbReference type="ARBA" id="ARBA00022741"/>
    </source>
</evidence>
<comment type="subunit">
    <text evidence="2">Homodimer.</text>
</comment>
<evidence type="ECO:0000256" key="7">
    <source>
        <dbReference type="ARBA" id="ARBA00022842"/>
    </source>
</evidence>
<keyword evidence="3" id="KW-0436">Ligase</keyword>
<accession>A0A537JPR3</accession>
<gene>
    <name evidence="9" type="ORF">E6H03_00225</name>
</gene>
<evidence type="ECO:0000256" key="6">
    <source>
        <dbReference type="ARBA" id="ARBA00022755"/>
    </source>
</evidence>
<name>A0A537JPR3_9BACT</name>
<proteinExistence type="inferred from homology"/>